<keyword evidence="3" id="KW-1185">Reference proteome</keyword>
<dbReference type="Gene3D" id="3.90.228.10">
    <property type="match status" value="1"/>
</dbReference>
<organism evidence="2 3">
    <name type="scientific">Rhizophlyctis rosea</name>
    <dbReference type="NCBI Taxonomy" id="64517"/>
    <lineage>
        <taxon>Eukaryota</taxon>
        <taxon>Fungi</taxon>
        <taxon>Fungi incertae sedis</taxon>
        <taxon>Chytridiomycota</taxon>
        <taxon>Chytridiomycota incertae sedis</taxon>
        <taxon>Chytridiomycetes</taxon>
        <taxon>Rhizophlyctidales</taxon>
        <taxon>Rhizophlyctidaceae</taxon>
        <taxon>Rhizophlyctis</taxon>
    </lineage>
</organism>
<evidence type="ECO:0000256" key="1">
    <source>
        <dbReference type="SAM" id="MobiDB-lite"/>
    </source>
</evidence>
<reference evidence="2" key="1">
    <citation type="submission" date="2020-05" db="EMBL/GenBank/DDBJ databases">
        <title>Phylogenomic resolution of chytrid fungi.</title>
        <authorList>
            <person name="Stajich J.E."/>
            <person name="Amses K."/>
            <person name="Simmons R."/>
            <person name="Seto K."/>
            <person name="Myers J."/>
            <person name="Bonds A."/>
            <person name="Quandt C.A."/>
            <person name="Barry K."/>
            <person name="Liu P."/>
            <person name="Grigoriev I."/>
            <person name="Longcore J.E."/>
            <person name="James T.Y."/>
        </authorList>
    </citation>
    <scope>NUCLEOTIDE SEQUENCE</scope>
    <source>
        <strain evidence="2">JEL0318</strain>
    </source>
</reference>
<sequence>MCRDRHPPTTFTEKNRKQWTDWLTKHASWPTHKNNKLAVKSIRVVKQHTWTDALKKPYVQSRKAKNPDFKARYLYHGTPECNIDKILAEGFRLGYKGDATWLAQSPLISVDYMRGGNKMILSSVLVKKSEDMGGVAAVKEPSRIVPIAVIEVEGHGYGSSDEEYDSEEEYYAGAYKRQRVEKAEEESSEEDSAVEESTDEDSAVEESTDEDSEDTED</sequence>
<evidence type="ECO:0000313" key="3">
    <source>
        <dbReference type="Proteomes" id="UP001212841"/>
    </source>
</evidence>
<dbReference type="EMBL" id="JADGJD010000787">
    <property type="protein sequence ID" value="KAJ3048464.1"/>
    <property type="molecule type" value="Genomic_DNA"/>
</dbReference>
<gene>
    <name evidence="2" type="ORF">HK097_010512</name>
</gene>
<dbReference type="SUPFAM" id="SSF56399">
    <property type="entry name" value="ADP-ribosylation"/>
    <property type="match status" value="1"/>
</dbReference>
<protein>
    <submittedName>
        <fullName evidence="2">Uncharacterized protein</fullName>
    </submittedName>
</protein>
<name>A0AAD5X341_9FUNG</name>
<accession>A0AAD5X341</accession>
<dbReference type="Proteomes" id="UP001212841">
    <property type="component" value="Unassembled WGS sequence"/>
</dbReference>
<dbReference type="AlphaFoldDB" id="A0AAD5X341"/>
<proteinExistence type="predicted"/>
<comment type="caution">
    <text evidence="2">The sequence shown here is derived from an EMBL/GenBank/DDBJ whole genome shotgun (WGS) entry which is preliminary data.</text>
</comment>
<feature type="region of interest" description="Disordered" evidence="1">
    <location>
        <begin position="175"/>
        <end position="217"/>
    </location>
</feature>
<evidence type="ECO:0000313" key="2">
    <source>
        <dbReference type="EMBL" id="KAJ3048464.1"/>
    </source>
</evidence>
<feature type="compositionally biased region" description="Acidic residues" evidence="1">
    <location>
        <begin position="183"/>
        <end position="217"/>
    </location>
</feature>